<dbReference type="OrthoDB" id="9768630at2"/>
<proteinExistence type="predicted"/>
<dbReference type="InterPro" id="IPR006059">
    <property type="entry name" value="SBP"/>
</dbReference>
<protein>
    <submittedName>
        <fullName evidence="3">Extracellular solute-binding protein</fullName>
    </submittedName>
</protein>
<sequence length="480" mass="51743">MRLNKKWILSFLSVFAFVTVVACSGGGGDGADPAAGDPAPAEMPAKETKEEPAAGEAEPEKIADIVINVNGADNVAGTGDVDDQIKAREADIKKATDPMPKDQLAPLDIAKAVNQKLADQGYNLLQEDWGWSEPLVQKQTAAFIAKSTPDVITGETQSPGYAAQGLLEPFPDWLAEKVRNEVVEGAWKPMEYGGKIYGVAFQPGVSILFWNKDVFRKAGLDPEKGPTTWDEMLEMSKQITEAGKGEYWGGVIYAGPNNGGYLRAGIYPLINGGGFVDENNHPIFNHEKNVAAFQFLRDLNQYAPKGVMANTGEGAYWDPVNKGQVGIWAEGPWMVSTCASLNLDCGTGPLPLSEGGQQANITIGAAFASVPIYAKNKEGGFKFIEAMLSEDVQQIIADAGVRPPVLKSIGESEAYKTAHPEIYKFYEAMAGNVKGLPTFAKDNTRAWQIYGEAMSRTLMTNEDVKSILDGAQQKVEALLK</sequence>
<evidence type="ECO:0000256" key="1">
    <source>
        <dbReference type="SAM" id="MobiDB-lite"/>
    </source>
</evidence>
<dbReference type="SUPFAM" id="SSF53850">
    <property type="entry name" value="Periplasmic binding protein-like II"/>
    <property type="match status" value="1"/>
</dbReference>
<dbReference type="Proteomes" id="UP000309676">
    <property type="component" value="Unassembled WGS sequence"/>
</dbReference>
<feature type="compositionally biased region" description="Basic and acidic residues" evidence="1">
    <location>
        <begin position="44"/>
        <end position="59"/>
    </location>
</feature>
<evidence type="ECO:0000256" key="2">
    <source>
        <dbReference type="SAM" id="SignalP"/>
    </source>
</evidence>
<feature type="chain" id="PRO_5039246879" evidence="2">
    <location>
        <begin position="23"/>
        <end position="480"/>
    </location>
</feature>
<dbReference type="EMBL" id="VCIW01000001">
    <property type="protein sequence ID" value="TLS53913.1"/>
    <property type="molecule type" value="Genomic_DNA"/>
</dbReference>
<name>A0A5R9GLD3_9BACL</name>
<accession>A0A5R9GLD3</accession>
<dbReference type="PANTHER" id="PTHR43649">
    <property type="entry name" value="ARABINOSE-BINDING PROTEIN-RELATED"/>
    <property type="match status" value="1"/>
</dbReference>
<keyword evidence="4" id="KW-1185">Reference proteome</keyword>
<gene>
    <name evidence="3" type="ORF">FE782_00730</name>
</gene>
<organism evidence="3 4">
    <name type="scientific">Paenibacillus antri</name>
    <dbReference type="NCBI Taxonomy" id="2582848"/>
    <lineage>
        <taxon>Bacteria</taxon>
        <taxon>Bacillati</taxon>
        <taxon>Bacillota</taxon>
        <taxon>Bacilli</taxon>
        <taxon>Bacillales</taxon>
        <taxon>Paenibacillaceae</taxon>
        <taxon>Paenibacillus</taxon>
    </lineage>
</organism>
<dbReference type="PROSITE" id="PS51257">
    <property type="entry name" value="PROKAR_LIPOPROTEIN"/>
    <property type="match status" value="1"/>
</dbReference>
<dbReference type="Gene3D" id="3.40.190.10">
    <property type="entry name" value="Periplasmic binding protein-like II"/>
    <property type="match status" value="1"/>
</dbReference>
<evidence type="ECO:0000313" key="4">
    <source>
        <dbReference type="Proteomes" id="UP000309676"/>
    </source>
</evidence>
<dbReference type="InterPro" id="IPR050490">
    <property type="entry name" value="Bact_solute-bd_prot1"/>
</dbReference>
<comment type="caution">
    <text evidence="3">The sequence shown here is derived from an EMBL/GenBank/DDBJ whole genome shotgun (WGS) entry which is preliminary data.</text>
</comment>
<reference evidence="3 4" key="1">
    <citation type="submission" date="2019-05" db="EMBL/GenBank/DDBJ databases">
        <authorList>
            <person name="Narsing Rao M.P."/>
            <person name="Li W.J."/>
        </authorList>
    </citation>
    <scope>NUCLEOTIDE SEQUENCE [LARGE SCALE GENOMIC DNA]</scope>
    <source>
        <strain evidence="3 4">SYSU_K30003</strain>
    </source>
</reference>
<dbReference type="AlphaFoldDB" id="A0A5R9GLD3"/>
<feature type="signal peptide" evidence="2">
    <location>
        <begin position="1"/>
        <end position="22"/>
    </location>
</feature>
<keyword evidence="2" id="KW-0732">Signal</keyword>
<feature type="compositionally biased region" description="Low complexity" evidence="1">
    <location>
        <begin position="31"/>
        <end position="43"/>
    </location>
</feature>
<evidence type="ECO:0000313" key="3">
    <source>
        <dbReference type="EMBL" id="TLS53913.1"/>
    </source>
</evidence>
<dbReference type="PANTHER" id="PTHR43649:SF12">
    <property type="entry name" value="DIACETYLCHITOBIOSE BINDING PROTEIN DASA"/>
    <property type="match status" value="1"/>
</dbReference>
<dbReference type="Pfam" id="PF01547">
    <property type="entry name" value="SBP_bac_1"/>
    <property type="match status" value="1"/>
</dbReference>
<feature type="region of interest" description="Disordered" evidence="1">
    <location>
        <begin position="29"/>
        <end position="59"/>
    </location>
</feature>
<dbReference type="RefSeq" id="WP_138191500.1">
    <property type="nucleotide sequence ID" value="NZ_VCIW01000001.1"/>
</dbReference>